<protein>
    <submittedName>
        <fullName evidence="3">Uncharacterized protein</fullName>
    </submittedName>
</protein>
<accession>D8LKX3</accession>
<name>D8LKX3_ECTSI</name>
<dbReference type="Proteomes" id="UP000002630">
    <property type="component" value="Unassembled WGS sequence"/>
</dbReference>
<dbReference type="OrthoDB" id="10312938at2759"/>
<feature type="transmembrane region" description="Helical" evidence="2">
    <location>
        <begin position="47"/>
        <end position="72"/>
    </location>
</feature>
<keyword evidence="2" id="KW-0472">Membrane</keyword>
<dbReference type="EMBL" id="FN649760">
    <property type="protein sequence ID" value="CBN80106.1"/>
    <property type="molecule type" value="Genomic_DNA"/>
</dbReference>
<feature type="region of interest" description="Disordered" evidence="1">
    <location>
        <begin position="84"/>
        <end position="108"/>
    </location>
</feature>
<gene>
    <name evidence="3" type="ORF">Esi_0031_0100</name>
</gene>
<reference evidence="3 4" key="1">
    <citation type="journal article" date="2010" name="Nature">
        <title>The Ectocarpus genome and the independent evolution of multicellularity in brown algae.</title>
        <authorList>
            <person name="Cock J.M."/>
            <person name="Sterck L."/>
            <person name="Rouze P."/>
            <person name="Scornet D."/>
            <person name="Allen A.E."/>
            <person name="Amoutzias G."/>
            <person name="Anthouard V."/>
            <person name="Artiguenave F."/>
            <person name="Aury J.M."/>
            <person name="Badger J.H."/>
            <person name="Beszteri B."/>
            <person name="Billiau K."/>
            <person name="Bonnet E."/>
            <person name="Bothwell J.H."/>
            <person name="Bowler C."/>
            <person name="Boyen C."/>
            <person name="Brownlee C."/>
            <person name="Carrano C.J."/>
            <person name="Charrier B."/>
            <person name="Cho G.Y."/>
            <person name="Coelho S.M."/>
            <person name="Collen J."/>
            <person name="Corre E."/>
            <person name="Da Silva C."/>
            <person name="Delage L."/>
            <person name="Delaroque N."/>
            <person name="Dittami S.M."/>
            <person name="Doulbeau S."/>
            <person name="Elias M."/>
            <person name="Farnham G."/>
            <person name="Gachon C.M."/>
            <person name="Gschloessl B."/>
            <person name="Heesch S."/>
            <person name="Jabbari K."/>
            <person name="Jubin C."/>
            <person name="Kawai H."/>
            <person name="Kimura K."/>
            <person name="Kloareg B."/>
            <person name="Kupper F.C."/>
            <person name="Lang D."/>
            <person name="Le Bail A."/>
            <person name="Leblanc C."/>
            <person name="Lerouge P."/>
            <person name="Lohr M."/>
            <person name="Lopez P.J."/>
            <person name="Martens C."/>
            <person name="Maumus F."/>
            <person name="Michel G."/>
            <person name="Miranda-Saavedra D."/>
            <person name="Morales J."/>
            <person name="Moreau H."/>
            <person name="Motomura T."/>
            <person name="Nagasato C."/>
            <person name="Napoli C.A."/>
            <person name="Nelson D.R."/>
            <person name="Nyvall-Collen P."/>
            <person name="Peters A.F."/>
            <person name="Pommier C."/>
            <person name="Potin P."/>
            <person name="Poulain J."/>
            <person name="Quesneville H."/>
            <person name="Read B."/>
            <person name="Rensing S.A."/>
            <person name="Ritter A."/>
            <person name="Rousvoal S."/>
            <person name="Samanta M."/>
            <person name="Samson G."/>
            <person name="Schroeder D.C."/>
            <person name="Segurens B."/>
            <person name="Strittmatter M."/>
            <person name="Tonon T."/>
            <person name="Tregear J.W."/>
            <person name="Valentin K."/>
            <person name="von Dassow P."/>
            <person name="Yamagishi T."/>
            <person name="Van de Peer Y."/>
            <person name="Wincker P."/>
        </authorList>
    </citation>
    <scope>NUCLEOTIDE SEQUENCE [LARGE SCALE GENOMIC DNA]</scope>
    <source>
        <strain evidence="4">Ec32 / CCAP1310/4</strain>
    </source>
</reference>
<evidence type="ECO:0000313" key="4">
    <source>
        <dbReference type="Proteomes" id="UP000002630"/>
    </source>
</evidence>
<feature type="transmembrane region" description="Helical" evidence="2">
    <location>
        <begin position="14"/>
        <end position="35"/>
    </location>
</feature>
<feature type="transmembrane region" description="Helical" evidence="2">
    <location>
        <begin position="116"/>
        <end position="135"/>
    </location>
</feature>
<sequence length="221" mass="24162">MHLNRIGLEGEGKLLGSIALVLGSMMAIGALCGAAGTMFSADEGGRLPLLGAVYLSAPLSLADLIAGVTFIVKRSEVLRLDLEHEQSRGGRPHPGPPSPVPGGDDPESQADSFRRLYDAFLCMALAFSVLEALMFRLGSRRIAANAERHRRAQGFGESLVYGSGMESLLDEEDVRRNGWEDWRGDTVQQGLMMEQRYEQLRRSNLEKNEGLLEHTRGHSSL</sequence>
<keyword evidence="2" id="KW-0812">Transmembrane</keyword>
<keyword evidence="2" id="KW-1133">Transmembrane helix</keyword>
<proteinExistence type="predicted"/>
<evidence type="ECO:0000256" key="1">
    <source>
        <dbReference type="SAM" id="MobiDB-lite"/>
    </source>
</evidence>
<evidence type="ECO:0000313" key="3">
    <source>
        <dbReference type="EMBL" id="CBN80106.1"/>
    </source>
</evidence>
<keyword evidence="4" id="KW-1185">Reference proteome</keyword>
<evidence type="ECO:0000256" key="2">
    <source>
        <dbReference type="SAM" id="Phobius"/>
    </source>
</evidence>
<dbReference type="InParanoid" id="D8LKX3"/>
<dbReference type="AlphaFoldDB" id="D8LKX3"/>
<organism evidence="3 4">
    <name type="scientific">Ectocarpus siliculosus</name>
    <name type="common">Brown alga</name>
    <name type="synonym">Conferva siliculosa</name>
    <dbReference type="NCBI Taxonomy" id="2880"/>
    <lineage>
        <taxon>Eukaryota</taxon>
        <taxon>Sar</taxon>
        <taxon>Stramenopiles</taxon>
        <taxon>Ochrophyta</taxon>
        <taxon>PX clade</taxon>
        <taxon>Phaeophyceae</taxon>
        <taxon>Ectocarpales</taxon>
        <taxon>Ectocarpaceae</taxon>
        <taxon>Ectocarpus</taxon>
    </lineage>
</organism>